<proteinExistence type="predicted"/>
<feature type="compositionally biased region" description="Low complexity" evidence="1">
    <location>
        <begin position="13"/>
        <end position="24"/>
    </location>
</feature>
<evidence type="ECO:0000313" key="2">
    <source>
        <dbReference type="EMBL" id="KAK5625593.1"/>
    </source>
</evidence>
<protein>
    <submittedName>
        <fullName evidence="2">Uncharacterized protein</fullName>
    </submittedName>
</protein>
<accession>A0AAN7UC75</accession>
<keyword evidence="3" id="KW-1185">Reference proteome</keyword>
<feature type="region of interest" description="Disordered" evidence="1">
    <location>
        <begin position="46"/>
        <end position="68"/>
    </location>
</feature>
<name>A0AAN7UC75_9PEZI</name>
<feature type="region of interest" description="Disordered" evidence="1">
    <location>
        <begin position="1"/>
        <end position="24"/>
    </location>
</feature>
<evidence type="ECO:0000313" key="3">
    <source>
        <dbReference type="Proteomes" id="UP001305414"/>
    </source>
</evidence>
<evidence type="ECO:0000256" key="1">
    <source>
        <dbReference type="SAM" id="MobiDB-lite"/>
    </source>
</evidence>
<sequence length="68" mass="7799">MVFVRDADDDDNNNNNNNDNGQNDYTYMAAVLQRWRTRVWRITSLKGTESGDQADATDQARLATTMEQ</sequence>
<dbReference type="Proteomes" id="UP001305414">
    <property type="component" value="Unassembled WGS sequence"/>
</dbReference>
<organism evidence="2 3">
    <name type="scientific">Xylaria bambusicola</name>
    <dbReference type="NCBI Taxonomy" id="326684"/>
    <lineage>
        <taxon>Eukaryota</taxon>
        <taxon>Fungi</taxon>
        <taxon>Dikarya</taxon>
        <taxon>Ascomycota</taxon>
        <taxon>Pezizomycotina</taxon>
        <taxon>Sordariomycetes</taxon>
        <taxon>Xylariomycetidae</taxon>
        <taxon>Xylariales</taxon>
        <taxon>Xylariaceae</taxon>
        <taxon>Xylaria</taxon>
    </lineage>
</organism>
<dbReference type="EMBL" id="JAWHQM010000002">
    <property type="protein sequence ID" value="KAK5625593.1"/>
    <property type="molecule type" value="Genomic_DNA"/>
</dbReference>
<reference evidence="2 3" key="1">
    <citation type="submission" date="2023-10" db="EMBL/GenBank/DDBJ databases">
        <title>Draft genome sequence of Xylaria bambusicola isolate GMP-LS, the root and basal stem rot pathogen of sugarcane in Indonesia.</title>
        <authorList>
            <person name="Selvaraj P."/>
            <person name="Muralishankar V."/>
            <person name="Muruganantham S."/>
            <person name="Sp S."/>
            <person name="Haryani S."/>
            <person name="Lau K.J.X."/>
            <person name="Naqvi N.I."/>
        </authorList>
    </citation>
    <scope>NUCLEOTIDE SEQUENCE [LARGE SCALE GENOMIC DNA]</scope>
    <source>
        <strain evidence="2">GMP-LS</strain>
    </source>
</reference>
<gene>
    <name evidence="2" type="ORF">RRF57_001309</name>
</gene>
<comment type="caution">
    <text evidence="2">The sequence shown here is derived from an EMBL/GenBank/DDBJ whole genome shotgun (WGS) entry which is preliminary data.</text>
</comment>
<dbReference type="AlphaFoldDB" id="A0AAN7UC75"/>